<dbReference type="Pfam" id="PF00271">
    <property type="entry name" value="Helicase_C"/>
    <property type="match status" value="1"/>
</dbReference>
<reference evidence="9" key="1">
    <citation type="journal article" date="2020" name="Stud. Mycol.">
        <title>101 Dothideomycetes genomes: a test case for predicting lifestyles and emergence of pathogens.</title>
        <authorList>
            <person name="Haridas S."/>
            <person name="Albert R."/>
            <person name="Binder M."/>
            <person name="Bloem J."/>
            <person name="Labutti K."/>
            <person name="Salamov A."/>
            <person name="Andreopoulos B."/>
            <person name="Baker S."/>
            <person name="Barry K."/>
            <person name="Bills G."/>
            <person name="Bluhm B."/>
            <person name="Cannon C."/>
            <person name="Castanera R."/>
            <person name="Culley D."/>
            <person name="Daum C."/>
            <person name="Ezra D."/>
            <person name="Gonzalez J."/>
            <person name="Henrissat B."/>
            <person name="Kuo A."/>
            <person name="Liang C."/>
            <person name="Lipzen A."/>
            <person name="Lutzoni F."/>
            <person name="Magnuson J."/>
            <person name="Mondo S."/>
            <person name="Nolan M."/>
            <person name="Ohm R."/>
            <person name="Pangilinan J."/>
            <person name="Park H.-J."/>
            <person name="Ramirez L."/>
            <person name="Alfaro M."/>
            <person name="Sun H."/>
            <person name="Tritt A."/>
            <person name="Yoshinaga Y."/>
            <person name="Zwiers L.-H."/>
            <person name="Turgeon B."/>
            <person name="Goodwin S."/>
            <person name="Spatafora J."/>
            <person name="Crous P."/>
            <person name="Grigoriev I."/>
        </authorList>
    </citation>
    <scope>NUCLEOTIDE SEQUENCE</scope>
    <source>
        <strain evidence="9">CBS 207.26</strain>
    </source>
</reference>
<dbReference type="CDD" id="cd18787">
    <property type="entry name" value="SF2_C_DEAD"/>
    <property type="match status" value="1"/>
</dbReference>
<keyword evidence="5" id="KW-0347">Helicase</keyword>
<dbReference type="SUPFAM" id="SSF52540">
    <property type="entry name" value="P-loop containing nucleoside triphosphate hydrolases"/>
    <property type="match status" value="2"/>
</dbReference>
<dbReference type="GO" id="GO:0016787">
    <property type="term" value="F:hydrolase activity"/>
    <property type="evidence" value="ECO:0007669"/>
    <property type="project" value="UniProtKB-KW"/>
</dbReference>
<evidence type="ECO:0000256" key="1">
    <source>
        <dbReference type="ARBA" id="ARBA00022741"/>
    </source>
</evidence>
<feature type="domain" description="Helicase ATP-binding" evidence="7">
    <location>
        <begin position="225"/>
        <end position="468"/>
    </location>
</feature>
<organism evidence="9 10">
    <name type="scientific">Zopfia rhizophila CBS 207.26</name>
    <dbReference type="NCBI Taxonomy" id="1314779"/>
    <lineage>
        <taxon>Eukaryota</taxon>
        <taxon>Fungi</taxon>
        <taxon>Dikarya</taxon>
        <taxon>Ascomycota</taxon>
        <taxon>Pezizomycotina</taxon>
        <taxon>Dothideomycetes</taxon>
        <taxon>Dothideomycetes incertae sedis</taxon>
        <taxon>Zopfiaceae</taxon>
        <taxon>Zopfia</taxon>
    </lineage>
</organism>
<dbReference type="Pfam" id="PF00270">
    <property type="entry name" value="DEAD"/>
    <property type="match status" value="2"/>
</dbReference>
<keyword evidence="3 5" id="KW-0067">ATP-binding</keyword>
<dbReference type="InterPro" id="IPR001650">
    <property type="entry name" value="Helicase_C-like"/>
</dbReference>
<dbReference type="PROSITE" id="PS51192">
    <property type="entry name" value="HELICASE_ATP_BIND_1"/>
    <property type="match status" value="1"/>
</dbReference>
<protein>
    <recommendedName>
        <fullName evidence="5">ATP-dependent RNA helicase</fullName>
        <ecNumber evidence="5">3.6.4.13</ecNumber>
    </recommendedName>
</protein>
<comment type="catalytic activity">
    <reaction evidence="5">
        <text>ATP + H2O = ADP + phosphate + H(+)</text>
        <dbReference type="Rhea" id="RHEA:13065"/>
        <dbReference type="ChEBI" id="CHEBI:15377"/>
        <dbReference type="ChEBI" id="CHEBI:15378"/>
        <dbReference type="ChEBI" id="CHEBI:30616"/>
        <dbReference type="ChEBI" id="CHEBI:43474"/>
        <dbReference type="ChEBI" id="CHEBI:456216"/>
        <dbReference type="EC" id="3.6.4.13"/>
    </reaction>
</comment>
<dbReference type="AlphaFoldDB" id="A0A6A6EUJ8"/>
<dbReference type="GO" id="GO:0003723">
    <property type="term" value="F:RNA binding"/>
    <property type="evidence" value="ECO:0007669"/>
    <property type="project" value="UniProtKB-UniRule"/>
</dbReference>
<sequence length="733" mass="81270">MPAPLYARYVPPKSTTKVKPAVPPILEPKQQRKATPDERPTSSNDKPKTKQKREIEQPYPVLEPHEIQLASKSKEKANIWPNIGKERSKKRKRDLKPYEEPEAEEATPMKHKSVLSKFEKSSKLTDVVRNSSKAVPEGENQDNVPGEELHDLTPLPQPAPVLEAPFKPTFESLPPWMANPITVESAHTVPFSKLGVEDSFVKKLEQQGYKDAFAVQTALLPMLHQGFEQHLGDICISAKTGSGKTLAYMLPIVEALKDRVATKLSAIIVVPTRQLVDQAQKVAEELCQGTKLRVGTAVGSIPFPTEQRALVQLSGKYDPERAKELQDRANEQLRTGFIERGGILDDLMTMLPGHVPHYVSGVDILICTPGRLVEHVESTTGFLLRDVRWLVIDEADQLLNQDFQEWATVLMDALHGKTPESLMSAQERLCQRRGWSVPRELTKVVLSATMKKDMAKFGSLRLTRPKLVVIEDETNEEQPLTGDGDVFELPSTLDEFAAPVGDGSDKPLYLLHLLQTKVFVDEEASSSSDGSSTSEDEDVETSDRPSSNSPSSGKKTLQHGQNRVLIFTKSNENASRLSYLLSTLHPALKEVTGTLLKTSTAKTGKKLLESFGRGKIRVLIASDRASRGLDVPHITHVVNYDIPHSVTDYVHRVGRTARAGKAGEAWTLFTKNEARWFWHDIARGNMIRRGAKKVERVNFGAEAVSGDKQKRYDAALQELQGAVEGGAGKAMQE</sequence>
<keyword evidence="1 5" id="KW-0547">Nucleotide-binding</keyword>
<dbReference type="EMBL" id="ML994611">
    <property type="protein sequence ID" value="KAF2194428.1"/>
    <property type="molecule type" value="Genomic_DNA"/>
</dbReference>
<evidence type="ECO:0000313" key="9">
    <source>
        <dbReference type="EMBL" id="KAF2194428.1"/>
    </source>
</evidence>
<comment type="domain">
    <text evidence="5">The Q motif is unique to and characteristic of the DEAD box family of RNA helicases and controls ATP binding and hydrolysis.</text>
</comment>
<dbReference type="InterPro" id="IPR014001">
    <property type="entry name" value="Helicase_ATP-bd"/>
</dbReference>
<keyword evidence="10" id="KW-1185">Reference proteome</keyword>
<accession>A0A6A6EUJ8</accession>
<dbReference type="SMART" id="SM00487">
    <property type="entry name" value="DEXDc"/>
    <property type="match status" value="1"/>
</dbReference>
<name>A0A6A6EUJ8_9PEZI</name>
<dbReference type="GO" id="GO:0003724">
    <property type="term" value="F:RNA helicase activity"/>
    <property type="evidence" value="ECO:0007669"/>
    <property type="project" value="UniProtKB-EC"/>
</dbReference>
<comment type="function">
    <text evidence="5">RNA helicase.</text>
</comment>
<dbReference type="GO" id="GO:0005524">
    <property type="term" value="F:ATP binding"/>
    <property type="evidence" value="ECO:0007669"/>
    <property type="project" value="UniProtKB-UniRule"/>
</dbReference>
<evidence type="ECO:0000256" key="5">
    <source>
        <dbReference type="RuleBase" id="RU365068"/>
    </source>
</evidence>
<feature type="region of interest" description="Disordered" evidence="6">
    <location>
        <begin position="522"/>
        <end position="560"/>
    </location>
</feature>
<dbReference type="OrthoDB" id="3370at2759"/>
<dbReference type="CDD" id="cd17956">
    <property type="entry name" value="DEADc_DDX51"/>
    <property type="match status" value="1"/>
</dbReference>
<keyword evidence="4 5" id="KW-0694">RNA-binding</keyword>
<keyword evidence="2 5" id="KW-0378">Hydrolase</keyword>
<evidence type="ECO:0000256" key="4">
    <source>
        <dbReference type="ARBA" id="ARBA00022884"/>
    </source>
</evidence>
<evidence type="ECO:0000256" key="3">
    <source>
        <dbReference type="ARBA" id="ARBA00022840"/>
    </source>
</evidence>
<evidence type="ECO:0000256" key="6">
    <source>
        <dbReference type="SAM" id="MobiDB-lite"/>
    </source>
</evidence>
<evidence type="ECO:0000259" key="8">
    <source>
        <dbReference type="PROSITE" id="PS51194"/>
    </source>
</evidence>
<evidence type="ECO:0000313" key="10">
    <source>
        <dbReference type="Proteomes" id="UP000800200"/>
    </source>
</evidence>
<evidence type="ECO:0000256" key="2">
    <source>
        <dbReference type="ARBA" id="ARBA00022801"/>
    </source>
</evidence>
<dbReference type="SMART" id="SM00490">
    <property type="entry name" value="HELICc"/>
    <property type="match status" value="1"/>
</dbReference>
<feature type="region of interest" description="Disordered" evidence="6">
    <location>
        <begin position="1"/>
        <end position="148"/>
    </location>
</feature>
<dbReference type="EC" id="3.6.4.13" evidence="5"/>
<gene>
    <name evidence="9" type="ORF">K469DRAFT_725781</name>
</gene>
<dbReference type="Gene3D" id="3.40.50.300">
    <property type="entry name" value="P-loop containing nucleotide triphosphate hydrolases"/>
    <property type="match status" value="2"/>
</dbReference>
<dbReference type="InterPro" id="IPR011545">
    <property type="entry name" value="DEAD/DEAH_box_helicase_dom"/>
</dbReference>
<feature type="domain" description="Helicase C-terminal" evidence="8">
    <location>
        <begin position="533"/>
        <end position="705"/>
    </location>
</feature>
<evidence type="ECO:0000259" key="7">
    <source>
        <dbReference type="PROSITE" id="PS51192"/>
    </source>
</evidence>
<proteinExistence type="inferred from homology"/>
<dbReference type="InterPro" id="IPR027417">
    <property type="entry name" value="P-loop_NTPase"/>
</dbReference>
<dbReference type="Proteomes" id="UP000800200">
    <property type="component" value="Unassembled WGS sequence"/>
</dbReference>
<comment type="similarity">
    <text evidence="5">Belongs to the DEAD box helicase family.</text>
</comment>
<dbReference type="PANTHER" id="PTHR24031">
    <property type="entry name" value="RNA HELICASE"/>
    <property type="match status" value="1"/>
</dbReference>
<dbReference type="PROSITE" id="PS51194">
    <property type="entry name" value="HELICASE_CTER"/>
    <property type="match status" value="1"/>
</dbReference>
<feature type="compositionally biased region" description="Basic and acidic residues" evidence="6">
    <location>
        <begin position="34"/>
        <end position="56"/>
    </location>
</feature>